<dbReference type="EMBL" id="AEWV01000043">
    <property type="protein sequence ID" value="EGC16277.1"/>
    <property type="molecule type" value="Genomic_DNA"/>
</dbReference>
<dbReference type="AlphaFoldDB" id="F0F2H0"/>
<evidence type="ECO:0000313" key="2">
    <source>
        <dbReference type="Proteomes" id="UP000004088"/>
    </source>
</evidence>
<gene>
    <name evidence="1" type="ORF">HMPREF9098_2305</name>
</gene>
<name>F0F2H0_9NEIS</name>
<reference evidence="1 2" key="1">
    <citation type="submission" date="2011-01" db="EMBL/GenBank/DDBJ databases">
        <authorList>
            <person name="Muzny D."/>
            <person name="Qin X."/>
            <person name="Deng J."/>
            <person name="Jiang H."/>
            <person name="Liu Y."/>
            <person name="Qu J."/>
            <person name="Song X.-Z."/>
            <person name="Zhang L."/>
            <person name="Thornton R."/>
            <person name="Coyle M."/>
            <person name="Francisco L."/>
            <person name="Jackson L."/>
            <person name="Javaid M."/>
            <person name="Korchina V."/>
            <person name="Kovar C."/>
            <person name="Mata R."/>
            <person name="Mathew T."/>
            <person name="Ngo R."/>
            <person name="Nguyen L."/>
            <person name="Nguyen N."/>
            <person name="Okwuonu G."/>
            <person name="Ongeri F."/>
            <person name="Pham C."/>
            <person name="Simmons D."/>
            <person name="Wilczek-Boney K."/>
            <person name="Hale W."/>
            <person name="Jakkamsetti A."/>
            <person name="Pham P."/>
            <person name="Ruth R."/>
            <person name="San Lucas F."/>
            <person name="Warren J."/>
            <person name="Zhang J."/>
            <person name="Zhao Z."/>
            <person name="Zhou C."/>
            <person name="Zhu D."/>
            <person name="Lee S."/>
            <person name="Bess C."/>
            <person name="Blankenburg K."/>
            <person name="Forbes L."/>
            <person name="Fu Q."/>
            <person name="Gubbala S."/>
            <person name="Hirani K."/>
            <person name="Jayaseelan J.C."/>
            <person name="Lara F."/>
            <person name="Munidasa M."/>
            <person name="Palculict T."/>
            <person name="Patil S."/>
            <person name="Pu L.-L."/>
            <person name="Saada N."/>
            <person name="Tang L."/>
            <person name="Weissenberger G."/>
            <person name="Zhu Y."/>
            <person name="Hemphill L."/>
            <person name="Shang Y."/>
            <person name="Youmans B."/>
            <person name="Ayvaz T."/>
            <person name="Ross M."/>
            <person name="Santibanez J."/>
            <person name="Aqrawi P."/>
            <person name="Gross S."/>
            <person name="Joshi V."/>
            <person name="Fowler G."/>
            <person name="Nazareth L."/>
            <person name="Reid J."/>
            <person name="Worley K."/>
            <person name="Petrosino J."/>
            <person name="Highlander S."/>
            <person name="Gibbs R."/>
        </authorList>
    </citation>
    <scope>NUCLEOTIDE SEQUENCE [LARGE SCALE GENOMIC DNA]</scope>
    <source>
        <strain evidence="1 2">ATCC 33394</strain>
    </source>
</reference>
<dbReference type="HOGENOM" id="CLU_3184718_0_0_4"/>
<protein>
    <submittedName>
        <fullName evidence="1">Uncharacterized protein</fullName>
    </submittedName>
</protein>
<dbReference type="Proteomes" id="UP000004088">
    <property type="component" value="Unassembled WGS sequence"/>
</dbReference>
<proteinExistence type="predicted"/>
<sequence>MREGKTRRRSEQKFVPPEETLTLTLSHGRGDGFVANSKKAACTLNI</sequence>
<evidence type="ECO:0000313" key="1">
    <source>
        <dbReference type="EMBL" id="EGC16277.1"/>
    </source>
</evidence>
<keyword evidence="2" id="KW-1185">Reference proteome</keyword>
<accession>F0F2H0</accession>
<comment type="caution">
    <text evidence="1">The sequence shown here is derived from an EMBL/GenBank/DDBJ whole genome shotgun (WGS) entry which is preliminary data.</text>
</comment>
<organism evidence="1 2">
    <name type="scientific">Kingella denitrificans ATCC 33394</name>
    <dbReference type="NCBI Taxonomy" id="888741"/>
    <lineage>
        <taxon>Bacteria</taxon>
        <taxon>Pseudomonadati</taxon>
        <taxon>Pseudomonadota</taxon>
        <taxon>Betaproteobacteria</taxon>
        <taxon>Neisseriales</taxon>
        <taxon>Neisseriaceae</taxon>
        <taxon>Kingella</taxon>
    </lineage>
</organism>